<feature type="compositionally biased region" description="Low complexity" evidence="1">
    <location>
        <begin position="63"/>
        <end position="81"/>
    </location>
</feature>
<accession>A0A0A9DCQ0</accession>
<feature type="region of interest" description="Disordered" evidence="1">
    <location>
        <begin position="1"/>
        <end position="42"/>
    </location>
</feature>
<feature type="compositionally biased region" description="Low complexity" evidence="1">
    <location>
        <begin position="1"/>
        <end position="16"/>
    </location>
</feature>
<dbReference type="EMBL" id="GBRH01212324">
    <property type="protein sequence ID" value="JAD85571.1"/>
    <property type="molecule type" value="Transcribed_RNA"/>
</dbReference>
<reference evidence="2" key="2">
    <citation type="journal article" date="2015" name="Data Brief">
        <title>Shoot transcriptome of the giant reed, Arundo donax.</title>
        <authorList>
            <person name="Barrero R.A."/>
            <person name="Guerrero F.D."/>
            <person name="Moolhuijzen P."/>
            <person name="Goolsby J.A."/>
            <person name="Tidwell J."/>
            <person name="Bellgard S.E."/>
            <person name="Bellgard M.I."/>
        </authorList>
    </citation>
    <scope>NUCLEOTIDE SEQUENCE</scope>
    <source>
        <tissue evidence="2">Shoot tissue taken approximately 20 cm above the soil surface</tissue>
    </source>
</reference>
<proteinExistence type="predicted"/>
<evidence type="ECO:0000256" key="1">
    <source>
        <dbReference type="SAM" id="MobiDB-lite"/>
    </source>
</evidence>
<organism evidence="2">
    <name type="scientific">Arundo donax</name>
    <name type="common">Giant reed</name>
    <name type="synonym">Donax arundinaceus</name>
    <dbReference type="NCBI Taxonomy" id="35708"/>
    <lineage>
        <taxon>Eukaryota</taxon>
        <taxon>Viridiplantae</taxon>
        <taxon>Streptophyta</taxon>
        <taxon>Embryophyta</taxon>
        <taxon>Tracheophyta</taxon>
        <taxon>Spermatophyta</taxon>
        <taxon>Magnoliopsida</taxon>
        <taxon>Liliopsida</taxon>
        <taxon>Poales</taxon>
        <taxon>Poaceae</taxon>
        <taxon>PACMAD clade</taxon>
        <taxon>Arundinoideae</taxon>
        <taxon>Arundineae</taxon>
        <taxon>Arundo</taxon>
    </lineage>
</organism>
<dbReference type="AlphaFoldDB" id="A0A0A9DCQ0"/>
<reference evidence="2" key="1">
    <citation type="submission" date="2014-09" db="EMBL/GenBank/DDBJ databases">
        <authorList>
            <person name="Magalhaes I.L.F."/>
            <person name="Oliveira U."/>
            <person name="Santos F.R."/>
            <person name="Vidigal T.H.D.A."/>
            <person name="Brescovit A.D."/>
            <person name="Santos A.J."/>
        </authorList>
    </citation>
    <scope>NUCLEOTIDE SEQUENCE</scope>
    <source>
        <tissue evidence="2">Shoot tissue taken approximately 20 cm above the soil surface</tissue>
    </source>
</reference>
<evidence type="ECO:0000313" key="2">
    <source>
        <dbReference type="EMBL" id="JAD85571.1"/>
    </source>
</evidence>
<feature type="region of interest" description="Disordered" evidence="1">
    <location>
        <begin position="63"/>
        <end position="122"/>
    </location>
</feature>
<feature type="compositionally biased region" description="Polar residues" evidence="1">
    <location>
        <begin position="17"/>
        <end position="35"/>
    </location>
</feature>
<sequence>MEATSTTTPSRAPAASQLSTLVPQLATPPSSTMGSRLSPPPPSRFEWSACLAAALLLQPAPSACSLSSAGRPPSSPAPTAANYSLSRREPSSSLDSRALWKRRRKERKWRQRAREWAPLTWL</sequence>
<name>A0A0A9DCQ0_ARUDO</name>
<feature type="compositionally biased region" description="Basic residues" evidence="1">
    <location>
        <begin position="99"/>
        <end position="111"/>
    </location>
</feature>
<protein>
    <submittedName>
        <fullName evidence="2">Uncharacterized protein</fullName>
    </submittedName>
</protein>